<protein>
    <submittedName>
        <fullName evidence="7">Importin subunit alpha-1-like</fullName>
    </submittedName>
</protein>
<dbReference type="Pfam" id="PF00514">
    <property type="entry name" value="Arm"/>
    <property type="match status" value="3"/>
</dbReference>
<dbReference type="Proteomes" id="UP000694864">
    <property type="component" value="Chromosome 18"/>
</dbReference>
<comment type="similarity">
    <text evidence="1">Belongs to the importin alpha family.</text>
</comment>
<dbReference type="InterPro" id="IPR000225">
    <property type="entry name" value="Armadillo"/>
</dbReference>
<dbReference type="GeneID" id="104760915"/>
<evidence type="ECO:0000256" key="4">
    <source>
        <dbReference type="ARBA" id="ARBA00022927"/>
    </source>
</evidence>
<name>A0ABM1RA59_CAMSA</name>
<dbReference type="PANTHER" id="PTHR23316">
    <property type="entry name" value="IMPORTIN ALPHA"/>
    <property type="match status" value="1"/>
</dbReference>
<evidence type="ECO:0000313" key="6">
    <source>
        <dbReference type="Proteomes" id="UP000694864"/>
    </source>
</evidence>
<dbReference type="Gene3D" id="1.25.10.10">
    <property type="entry name" value="Leucine-rich Repeat Variant"/>
    <property type="match status" value="1"/>
</dbReference>
<keyword evidence="6" id="KW-1185">Reference proteome</keyword>
<evidence type="ECO:0000256" key="2">
    <source>
        <dbReference type="ARBA" id="ARBA00022448"/>
    </source>
</evidence>
<evidence type="ECO:0000313" key="7">
    <source>
        <dbReference type="RefSeq" id="XP_019095897.1"/>
    </source>
</evidence>
<keyword evidence="4" id="KW-0653">Protein transport</keyword>
<dbReference type="PROSITE" id="PS50176">
    <property type="entry name" value="ARM_REPEAT"/>
    <property type="match status" value="1"/>
</dbReference>
<organism evidence="6 7">
    <name type="scientific">Camelina sativa</name>
    <name type="common">False flax</name>
    <name type="synonym">Myagrum sativum</name>
    <dbReference type="NCBI Taxonomy" id="90675"/>
    <lineage>
        <taxon>Eukaryota</taxon>
        <taxon>Viridiplantae</taxon>
        <taxon>Streptophyta</taxon>
        <taxon>Embryophyta</taxon>
        <taxon>Tracheophyta</taxon>
        <taxon>Spermatophyta</taxon>
        <taxon>Magnoliopsida</taxon>
        <taxon>eudicotyledons</taxon>
        <taxon>Gunneridae</taxon>
        <taxon>Pentapetalae</taxon>
        <taxon>rosids</taxon>
        <taxon>malvids</taxon>
        <taxon>Brassicales</taxon>
        <taxon>Brassicaceae</taxon>
        <taxon>Camelineae</taxon>
        <taxon>Camelina</taxon>
    </lineage>
</organism>
<dbReference type="InterPro" id="IPR016024">
    <property type="entry name" value="ARM-type_fold"/>
</dbReference>
<dbReference type="SMART" id="SM00185">
    <property type="entry name" value="ARM"/>
    <property type="match status" value="3"/>
</dbReference>
<dbReference type="InterPro" id="IPR032413">
    <property type="entry name" value="Arm_3"/>
</dbReference>
<sequence length="198" mass="22087">MYLTTGDNQQTKVVIECGVLPLLANLLTQDYAIRFKNINRDACWAISNITAGREQIQSVIDANLIPKLVNLAQNAEFDIKEKAVRAISHAALGGSDDQIKYLVEQGCIKPLCDFLVCPETAVIFKCLYGLENILMAGEAERNIGGVNYYSQQIEDAEGLEKIKNLKHHGSNVINIKAMQILETYWAEDDDEQTQQTPK</sequence>
<accession>A0ABM1RA59</accession>
<dbReference type="SUPFAM" id="SSF48371">
    <property type="entry name" value="ARM repeat"/>
    <property type="match status" value="1"/>
</dbReference>
<gene>
    <name evidence="7" type="primary">LOC104760915</name>
</gene>
<keyword evidence="2" id="KW-0813">Transport</keyword>
<dbReference type="InterPro" id="IPR011989">
    <property type="entry name" value="ARM-like"/>
</dbReference>
<keyword evidence="3" id="KW-0677">Repeat</keyword>
<evidence type="ECO:0000256" key="1">
    <source>
        <dbReference type="ARBA" id="ARBA00010394"/>
    </source>
</evidence>
<proteinExistence type="inferred from homology"/>
<dbReference type="Pfam" id="PF16186">
    <property type="entry name" value="Arm_3"/>
    <property type="match status" value="1"/>
</dbReference>
<reference evidence="6" key="1">
    <citation type="journal article" date="2014" name="Nat. Commun.">
        <title>The emerging biofuel crop Camelina sativa retains a highly undifferentiated hexaploid genome structure.</title>
        <authorList>
            <person name="Kagale S."/>
            <person name="Koh C."/>
            <person name="Nixon J."/>
            <person name="Bollina V."/>
            <person name="Clarke W.E."/>
            <person name="Tuteja R."/>
            <person name="Spillane C."/>
            <person name="Robinson S.J."/>
            <person name="Links M.G."/>
            <person name="Clarke C."/>
            <person name="Higgins E.E."/>
            <person name="Huebert T."/>
            <person name="Sharpe A.G."/>
            <person name="Parkin I.A."/>
        </authorList>
    </citation>
    <scope>NUCLEOTIDE SEQUENCE [LARGE SCALE GENOMIC DNA]</scope>
    <source>
        <strain evidence="6">cv. DH55</strain>
    </source>
</reference>
<evidence type="ECO:0000256" key="5">
    <source>
        <dbReference type="PROSITE-ProRule" id="PRU00259"/>
    </source>
</evidence>
<evidence type="ECO:0000256" key="3">
    <source>
        <dbReference type="ARBA" id="ARBA00022737"/>
    </source>
</evidence>
<reference evidence="7" key="2">
    <citation type="submission" date="2025-08" db="UniProtKB">
        <authorList>
            <consortium name="RefSeq"/>
        </authorList>
    </citation>
    <scope>IDENTIFICATION</scope>
    <source>
        <tissue evidence="7">Leaf</tissue>
    </source>
</reference>
<feature type="repeat" description="ARM" evidence="5">
    <location>
        <begin position="18"/>
        <end position="64"/>
    </location>
</feature>
<dbReference type="RefSeq" id="XP_019095897.1">
    <property type="nucleotide sequence ID" value="XM_019240352.1"/>
</dbReference>